<evidence type="ECO:0000256" key="3">
    <source>
        <dbReference type="ARBA" id="ARBA00023002"/>
    </source>
</evidence>
<dbReference type="Proteomes" id="UP001595916">
    <property type="component" value="Unassembled WGS sequence"/>
</dbReference>
<proteinExistence type="inferred from homology"/>
<evidence type="ECO:0000313" key="6">
    <source>
        <dbReference type="EMBL" id="MFC4804913.1"/>
    </source>
</evidence>
<evidence type="ECO:0000313" key="7">
    <source>
        <dbReference type="Proteomes" id="UP001595916"/>
    </source>
</evidence>
<dbReference type="PANTHER" id="PTHR48075">
    <property type="entry name" value="3-HYDROXYACYL-COA DEHYDROGENASE FAMILY PROTEIN"/>
    <property type="match status" value="1"/>
</dbReference>
<evidence type="ECO:0000256" key="1">
    <source>
        <dbReference type="ARBA" id="ARBA00005086"/>
    </source>
</evidence>
<comment type="caution">
    <text evidence="6">The sequence shown here is derived from an EMBL/GenBank/DDBJ whole genome shotgun (WGS) entry which is preliminary data.</text>
</comment>
<name>A0ABV9QL28_9FIRM</name>
<evidence type="ECO:0000256" key="2">
    <source>
        <dbReference type="ARBA" id="ARBA00009463"/>
    </source>
</evidence>
<sequence length="311" mass="35112">MREIKTIVIAGSGTMGSSMGETFAKFGYEVVLYDIFEEALEKAKKLISLNQETEINEGVISAEESRKLLGRIQYTGDINVFKKADFVVEAILENLDIKHKFWSEVSEIVDEDIVLCSNTSGLSITKIAKVVKNPERFCGMHWINPPHIIPLIEVIKGEKTTEENAQIVKELSLKVNKKPVVVRDAPGFVLNRIQFAIMRECLHIVEQGIASAESVDDVMKYGLGLRYACLGPFQVADLGGLDIFYNISSYLFEDLCDKKEVFGLLKECFENDALGVKNQKGFYDYSNGKDEELIRYRDKMFTKVASTLYEK</sequence>
<dbReference type="InterPro" id="IPR006180">
    <property type="entry name" value="3-OHacyl-CoA_DH_CS"/>
</dbReference>
<comment type="similarity">
    <text evidence="2">Belongs to the 3-hydroxyacyl-CoA dehydrogenase family.</text>
</comment>
<evidence type="ECO:0000259" key="5">
    <source>
        <dbReference type="Pfam" id="PF02737"/>
    </source>
</evidence>
<dbReference type="InterPro" id="IPR006108">
    <property type="entry name" value="3HC_DH_C"/>
</dbReference>
<dbReference type="InterPro" id="IPR022694">
    <property type="entry name" value="3-OHacyl-CoA_DH"/>
</dbReference>
<dbReference type="InterPro" id="IPR036291">
    <property type="entry name" value="NAD(P)-bd_dom_sf"/>
</dbReference>
<dbReference type="Gene3D" id="1.10.1040.10">
    <property type="entry name" value="N-(1-d-carboxylethyl)-l-norvaline Dehydrogenase, domain 2"/>
    <property type="match status" value="1"/>
</dbReference>
<dbReference type="InterPro" id="IPR006176">
    <property type="entry name" value="3-OHacyl-CoA_DH_NAD-bd"/>
</dbReference>
<evidence type="ECO:0000259" key="4">
    <source>
        <dbReference type="Pfam" id="PF00725"/>
    </source>
</evidence>
<dbReference type="RefSeq" id="WP_379788442.1">
    <property type="nucleotide sequence ID" value="NZ_JBHSHL010000025.1"/>
</dbReference>
<dbReference type="InterPro" id="IPR013328">
    <property type="entry name" value="6PGD_dom2"/>
</dbReference>
<reference evidence="7" key="1">
    <citation type="journal article" date="2019" name="Int. J. Syst. Evol. Microbiol.">
        <title>The Global Catalogue of Microorganisms (GCM) 10K type strain sequencing project: providing services to taxonomists for standard genome sequencing and annotation.</title>
        <authorList>
            <consortium name="The Broad Institute Genomics Platform"/>
            <consortium name="The Broad Institute Genome Sequencing Center for Infectious Disease"/>
            <person name="Wu L."/>
            <person name="Ma J."/>
        </authorList>
    </citation>
    <scope>NUCLEOTIDE SEQUENCE [LARGE SCALE GENOMIC DNA]</scope>
    <source>
        <strain evidence="7">CCUG 46385</strain>
    </source>
</reference>
<gene>
    <name evidence="6" type="ORF">ACFO4R_07440</name>
</gene>
<protein>
    <submittedName>
        <fullName evidence="6">3-hydroxyacyl-CoA dehydrogenase family protein</fullName>
        <ecNumber evidence="6">1.1.1.35</ecNumber>
    </submittedName>
</protein>
<dbReference type="SUPFAM" id="SSF48179">
    <property type="entry name" value="6-phosphogluconate dehydrogenase C-terminal domain-like"/>
    <property type="match status" value="1"/>
</dbReference>
<dbReference type="Pfam" id="PF02737">
    <property type="entry name" value="3HCDH_N"/>
    <property type="match status" value="1"/>
</dbReference>
<dbReference type="PROSITE" id="PS00067">
    <property type="entry name" value="3HCDH"/>
    <property type="match status" value="1"/>
</dbReference>
<dbReference type="EMBL" id="JBHSHL010000025">
    <property type="protein sequence ID" value="MFC4804913.1"/>
    <property type="molecule type" value="Genomic_DNA"/>
</dbReference>
<dbReference type="PANTHER" id="PTHR48075:SF5">
    <property type="entry name" value="3-HYDROXYBUTYRYL-COA DEHYDROGENASE"/>
    <property type="match status" value="1"/>
</dbReference>
<keyword evidence="7" id="KW-1185">Reference proteome</keyword>
<dbReference type="EC" id="1.1.1.35" evidence="6"/>
<dbReference type="GO" id="GO:0003857">
    <property type="term" value="F:(3S)-3-hydroxyacyl-CoA dehydrogenase (NAD+) activity"/>
    <property type="evidence" value="ECO:0007669"/>
    <property type="project" value="UniProtKB-EC"/>
</dbReference>
<dbReference type="SUPFAM" id="SSF51735">
    <property type="entry name" value="NAD(P)-binding Rossmann-fold domains"/>
    <property type="match status" value="1"/>
</dbReference>
<accession>A0ABV9QL28</accession>
<feature type="domain" description="3-hydroxyacyl-CoA dehydrogenase C-terminal" evidence="4">
    <location>
        <begin position="187"/>
        <end position="285"/>
    </location>
</feature>
<keyword evidence="3 6" id="KW-0560">Oxidoreductase</keyword>
<dbReference type="InterPro" id="IPR008927">
    <property type="entry name" value="6-PGluconate_DH-like_C_sf"/>
</dbReference>
<dbReference type="PIRSF" id="PIRSF000105">
    <property type="entry name" value="HCDH"/>
    <property type="match status" value="1"/>
</dbReference>
<comment type="pathway">
    <text evidence="1">Lipid metabolism; butanoate metabolism.</text>
</comment>
<organism evidence="6 7">
    <name type="scientific">Filifactor villosus</name>
    <dbReference type="NCBI Taxonomy" id="29374"/>
    <lineage>
        <taxon>Bacteria</taxon>
        <taxon>Bacillati</taxon>
        <taxon>Bacillota</taxon>
        <taxon>Clostridia</taxon>
        <taxon>Peptostreptococcales</taxon>
        <taxon>Filifactoraceae</taxon>
        <taxon>Filifactor</taxon>
    </lineage>
</organism>
<dbReference type="Pfam" id="PF00725">
    <property type="entry name" value="3HCDH"/>
    <property type="match status" value="1"/>
</dbReference>
<dbReference type="Gene3D" id="3.40.50.720">
    <property type="entry name" value="NAD(P)-binding Rossmann-like Domain"/>
    <property type="match status" value="1"/>
</dbReference>
<feature type="domain" description="3-hydroxyacyl-CoA dehydrogenase NAD binding" evidence="5">
    <location>
        <begin position="7"/>
        <end position="184"/>
    </location>
</feature>